<protein>
    <submittedName>
        <fullName evidence="7">ABC transporter permease</fullName>
    </submittedName>
</protein>
<evidence type="ECO:0000256" key="5">
    <source>
        <dbReference type="SAM" id="Phobius"/>
    </source>
</evidence>
<name>A0A921F8E8_9LACO</name>
<feature type="transmembrane region" description="Helical" evidence="5">
    <location>
        <begin position="103"/>
        <end position="129"/>
    </location>
</feature>
<feature type="transmembrane region" description="Helical" evidence="5">
    <location>
        <begin position="141"/>
        <end position="162"/>
    </location>
</feature>
<proteinExistence type="predicted"/>
<organism evidence="7 8">
    <name type="scientific">Ligilactobacillus acidipiscis</name>
    <dbReference type="NCBI Taxonomy" id="89059"/>
    <lineage>
        <taxon>Bacteria</taxon>
        <taxon>Bacillati</taxon>
        <taxon>Bacillota</taxon>
        <taxon>Bacilli</taxon>
        <taxon>Lactobacillales</taxon>
        <taxon>Lactobacillaceae</taxon>
        <taxon>Ligilactobacillus</taxon>
    </lineage>
</organism>
<dbReference type="AlphaFoldDB" id="A0A921F8E8"/>
<dbReference type="InterPro" id="IPR013525">
    <property type="entry name" value="ABC2_TM"/>
</dbReference>
<feature type="transmembrane region" description="Helical" evidence="5">
    <location>
        <begin position="258"/>
        <end position="279"/>
    </location>
</feature>
<gene>
    <name evidence="7" type="ORF">K8V00_04795</name>
</gene>
<keyword evidence="2 5" id="KW-0812">Transmembrane</keyword>
<dbReference type="PANTHER" id="PTHR43229">
    <property type="entry name" value="NODULATION PROTEIN J"/>
    <property type="match status" value="1"/>
</dbReference>
<feature type="domain" description="ABC-2 type transporter transmembrane" evidence="6">
    <location>
        <begin position="3"/>
        <end position="220"/>
    </location>
</feature>
<keyword evidence="3 5" id="KW-1133">Transmembrane helix</keyword>
<dbReference type="PANTHER" id="PTHR43229:SF2">
    <property type="entry name" value="NODULATION PROTEIN J"/>
    <property type="match status" value="1"/>
</dbReference>
<dbReference type="RefSeq" id="WP_277123028.1">
    <property type="nucleotide sequence ID" value="NZ_CP113926.1"/>
</dbReference>
<feature type="transmembrane region" description="Helical" evidence="5">
    <location>
        <begin position="57"/>
        <end position="76"/>
    </location>
</feature>
<dbReference type="EMBL" id="DYXG01000040">
    <property type="protein sequence ID" value="HJE96919.1"/>
    <property type="molecule type" value="Genomic_DNA"/>
</dbReference>
<dbReference type="Proteomes" id="UP000707535">
    <property type="component" value="Unassembled WGS sequence"/>
</dbReference>
<feature type="transmembrane region" description="Helical" evidence="5">
    <location>
        <begin position="174"/>
        <end position="196"/>
    </location>
</feature>
<reference evidence="7" key="1">
    <citation type="journal article" date="2021" name="PeerJ">
        <title>Extensive microbial diversity within the chicken gut microbiome revealed by metagenomics and culture.</title>
        <authorList>
            <person name="Gilroy R."/>
            <person name="Ravi A."/>
            <person name="Getino M."/>
            <person name="Pursley I."/>
            <person name="Horton D.L."/>
            <person name="Alikhan N.F."/>
            <person name="Baker D."/>
            <person name="Gharbi K."/>
            <person name="Hall N."/>
            <person name="Watson M."/>
            <person name="Adriaenssens E.M."/>
            <person name="Foster-Nyarko E."/>
            <person name="Jarju S."/>
            <person name="Secka A."/>
            <person name="Antonio M."/>
            <person name="Oren A."/>
            <person name="Chaudhuri R.R."/>
            <person name="La Ragione R."/>
            <person name="Hildebrand F."/>
            <person name="Pallen M.J."/>
        </authorList>
    </citation>
    <scope>NUCLEOTIDE SEQUENCE</scope>
    <source>
        <strain evidence="7">CHK174-6876</strain>
    </source>
</reference>
<evidence type="ECO:0000256" key="2">
    <source>
        <dbReference type="ARBA" id="ARBA00022692"/>
    </source>
</evidence>
<keyword evidence="4 5" id="KW-0472">Membrane</keyword>
<evidence type="ECO:0000259" key="6">
    <source>
        <dbReference type="Pfam" id="PF01061"/>
    </source>
</evidence>
<evidence type="ECO:0000313" key="7">
    <source>
        <dbReference type="EMBL" id="HJE96919.1"/>
    </source>
</evidence>
<reference evidence="7" key="2">
    <citation type="submission" date="2021-09" db="EMBL/GenBank/DDBJ databases">
        <authorList>
            <person name="Gilroy R."/>
        </authorList>
    </citation>
    <scope>NUCLEOTIDE SEQUENCE</scope>
    <source>
        <strain evidence="7">CHK174-6876</strain>
    </source>
</reference>
<dbReference type="InterPro" id="IPR051784">
    <property type="entry name" value="Nod_factor_ABC_transporter"/>
</dbReference>
<dbReference type="GO" id="GO:0016020">
    <property type="term" value="C:membrane"/>
    <property type="evidence" value="ECO:0007669"/>
    <property type="project" value="UniProtKB-SubCell"/>
</dbReference>
<evidence type="ECO:0000256" key="3">
    <source>
        <dbReference type="ARBA" id="ARBA00022989"/>
    </source>
</evidence>
<dbReference type="GO" id="GO:0140359">
    <property type="term" value="F:ABC-type transporter activity"/>
    <property type="evidence" value="ECO:0007669"/>
    <property type="project" value="InterPro"/>
</dbReference>
<comment type="subcellular location">
    <subcellularLocation>
        <location evidence="1">Membrane</location>
        <topology evidence="1">Multi-pass membrane protein</topology>
    </subcellularLocation>
</comment>
<evidence type="ECO:0000256" key="1">
    <source>
        <dbReference type="ARBA" id="ARBA00004141"/>
    </source>
</evidence>
<accession>A0A921F8E8</accession>
<evidence type="ECO:0000256" key="4">
    <source>
        <dbReference type="ARBA" id="ARBA00023136"/>
    </source>
</evidence>
<sequence length="291" mass="32765">MLTVCYRNLLLYFRNKSEVFFSLLAALISFILYVAFLQDTIGGDWKNLPGHAEFLDLWLIGGTLGITAITTTLSSLSQKVEDYEKSTENDFLLTGISRFSLNFGYILSAAVIGFIMQIVVFLVMFLYFHFVDDLSISFSKLGFLILLMLLGSLLNAVVNAVIMRFVYNRNTLSAVSTVIGTVSGFLVGAYIPLGILPSFAQFLVKLTPGAYVSSLYRQVLLDDNLQKFFPVLSKREQFVEEMGIQLKWGKLLNYSQSLLITVLLFVAFLIILVLIEYLLNSKKVKPTFRTL</sequence>
<feature type="transmembrane region" description="Helical" evidence="5">
    <location>
        <begin position="20"/>
        <end position="37"/>
    </location>
</feature>
<evidence type="ECO:0000313" key="8">
    <source>
        <dbReference type="Proteomes" id="UP000707535"/>
    </source>
</evidence>
<dbReference type="Pfam" id="PF01061">
    <property type="entry name" value="ABC2_membrane"/>
    <property type="match status" value="1"/>
</dbReference>
<comment type="caution">
    <text evidence="7">The sequence shown here is derived from an EMBL/GenBank/DDBJ whole genome shotgun (WGS) entry which is preliminary data.</text>
</comment>